<dbReference type="PROSITE" id="PS51755">
    <property type="entry name" value="OMPR_PHOB"/>
    <property type="match status" value="1"/>
</dbReference>
<dbReference type="KEGG" id="gsn:YC6258_04086"/>
<protein>
    <submittedName>
        <fullName evidence="12">Response regulator consisting of a CheY-like receiver domain and a winged-helix DNA-binding domain</fullName>
    </submittedName>
</protein>
<proteinExistence type="predicted"/>
<evidence type="ECO:0000256" key="2">
    <source>
        <dbReference type="ARBA" id="ARBA00022490"/>
    </source>
</evidence>
<dbReference type="PANTHER" id="PTHR48111:SF4">
    <property type="entry name" value="DNA-BINDING DUAL TRANSCRIPTIONAL REGULATOR OMPR"/>
    <property type="match status" value="1"/>
</dbReference>
<keyword evidence="2" id="KW-0963">Cytoplasm</keyword>
<evidence type="ECO:0000256" key="3">
    <source>
        <dbReference type="ARBA" id="ARBA00022553"/>
    </source>
</evidence>
<dbReference type="CDD" id="cd00383">
    <property type="entry name" value="trans_reg_C"/>
    <property type="match status" value="1"/>
</dbReference>
<feature type="domain" description="Response regulatory" evidence="10">
    <location>
        <begin position="4"/>
        <end position="119"/>
    </location>
</feature>
<dbReference type="EMBL" id="CP007142">
    <property type="protein sequence ID" value="AJQ96122.1"/>
    <property type="molecule type" value="Genomic_DNA"/>
</dbReference>
<comment type="subcellular location">
    <subcellularLocation>
        <location evidence="1">Cytoplasm</location>
    </subcellularLocation>
</comment>
<dbReference type="RefSeq" id="WP_044618206.1">
    <property type="nucleotide sequence ID" value="NZ_CP007142.1"/>
</dbReference>
<dbReference type="GO" id="GO:0005829">
    <property type="term" value="C:cytosol"/>
    <property type="evidence" value="ECO:0007669"/>
    <property type="project" value="TreeGrafter"/>
</dbReference>
<dbReference type="SMART" id="SM00448">
    <property type="entry name" value="REC"/>
    <property type="match status" value="1"/>
</dbReference>
<dbReference type="SUPFAM" id="SSF52172">
    <property type="entry name" value="CheY-like"/>
    <property type="match status" value="1"/>
</dbReference>
<dbReference type="InterPro" id="IPR001789">
    <property type="entry name" value="Sig_transdc_resp-reg_receiver"/>
</dbReference>
<keyword evidence="7" id="KW-0804">Transcription</keyword>
<sequence>MVKKIFVVDDDDKIRALLQAYLEKNNFQVVSAADGESFLAEFNRIGDEISLIILDIMLPGMDGFSVCRKIRNISDVPIIMLTASAEETDLVVSLELGADDYIAKPFSPRTLLARIKAVQRRFDTHGQPPRRYRYYRFKQFTVDRIERLVTTDQGEYISLSGGDFQLLQLFLENPGKILSRDEISEQTRGRESQPLERYLDVQISRLRQRLQDDGKSPQLIKTVRGSGYILATDVAMADQPDELRALQE</sequence>
<reference evidence="12 13" key="1">
    <citation type="submission" date="2014-01" db="EMBL/GenBank/DDBJ databases">
        <title>Full genme sequencing of cellulolytic bacterium Gynuella sunshinyii YC6258T gen. nov., sp. nov.</title>
        <authorList>
            <person name="Khan H."/>
            <person name="Chung E.J."/>
            <person name="Chung Y.R."/>
        </authorList>
    </citation>
    <scope>NUCLEOTIDE SEQUENCE [LARGE SCALE GENOMIC DNA]</scope>
    <source>
        <strain evidence="12 13">YC6258</strain>
    </source>
</reference>
<evidence type="ECO:0000313" key="12">
    <source>
        <dbReference type="EMBL" id="AJQ96122.1"/>
    </source>
</evidence>
<dbReference type="FunFam" id="3.40.50.2300:FF:000001">
    <property type="entry name" value="DNA-binding response regulator PhoB"/>
    <property type="match status" value="1"/>
</dbReference>
<dbReference type="PROSITE" id="PS50110">
    <property type="entry name" value="RESPONSE_REGULATORY"/>
    <property type="match status" value="1"/>
</dbReference>
<dbReference type="Pfam" id="PF00072">
    <property type="entry name" value="Response_reg"/>
    <property type="match status" value="1"/>
</dbReference>
<evidence type="ECO:0000256" key="8">
    <source>
        <dbReference type="PROSITE-ProRule" id="PRU00169"/>
    </source>
</evidence>
<evidence type="ECO:0000259" key="10">
    <source>
        <dbReference type="PROSITE" id="PS50110"/>
    </source>
</evidence>
<dbReference type="FunFam" id="1.10.10.10:FF:000099">
    <property type="entry name" value="Two-component system response regulator TorR"/>
    <property type="match status" value="1"/>
</dbReference>
<dbReference type="InterPro" id="IPR011006">
    <property type="entry name" value="CheY-like_superfamily"/>
</dbReference>
<organism evidence="12 13">
    <name type="scientific">Gynuella sunshinyii YC6258</name>
    <dbReference type="NCBI Taxonomy" id="1445510"/>
    <lineage>
        <taxon>Bacteria</taxon>
        <taxon>Pseudomonadati</taxon>
        <taxon>Pseudomonadota</taxon>
        <taxon>Gammaproteobacteria</taxon>
        <taxon>Oceanospirillales</taxon>
        <taxon>Saccharospirillaceae</taxon>
        <taxon>Gynuella</taxon>
    </lineage>
</organism>
<evidence type="ECO:0000256" key="6">
    <source>
        <dbReference type="ARBA" id="ARBA00023125"/>
    </source>
</evidence>
<dbReference type="Gene3D" id="3.40.50.2300">
    <property type="match status" value="1"/>
</dbReference>
<dbReference type="InterPro" id="IPR001867">
    <property type="entry name" value="OmpR/PhoB-type_DNA-bd"/>
</dbReference>
<evidence type="ECO:0000313" key="13">
    <source>
        <dbReference type="Proteomes" id="UP000032266"/>
    </source>
</evidence>
<keyword evidence="6 9" id="KW-0238">DNA-binding</keyword>
<accession>A0A0C5VN24</accession>
<dbReference type="SUPFAM" id="SSF46894">
    <property type="entry name" value="C-terminal effector domain of the bipartite response regulators"/>
    <property type="match status" value="1"/>
</dbReference>
<dbReference type="Pfam" id="PF00486">
    <property type="entry name" value="Trans_reg_C"/>
    <property type="match status" value="1"/>
</dbReference>
<evidence type="ECO:0000256" key="7">
    <source>
        <dbReference type="ARBA" id="ARBA00023163"/>
    </source>
</evidence>
<dbReference type="GO" id="GO:0000156">
    <property type="term" value="F:phosphorelay response regulator activity"/>
    <property type="evidence" value="ECO:0007669"/>
    <property type="project" value="TreeGrafter"/>
</dbReference>
<dbReference type="InterPro" id="IPR039420">
    <property type="entry name" value="WalR-like"/>
</dbReference>
<dbReference type="HOGENOM" id="CLU_000445_30_4_6"/>
<dbReference type="Gene3D" id="6.10.250.690">
    <property type="match status" value="1"/>
</dbReference>
<keyword evidence="13" id="KW-1185">Reference proteome</keyword>
<dbReference type="PATRIC" id="fig|1445510.3.peg.4058"/>
<dbReference type="GO" id="GO:0006355">
    <property type="term" value="P:regulation of DNA-templated transcription"/>
    <property type="evidence" value="ECO:0007669"/>
    <property type="project" value="InterPro"/>
</dbReference>
<feature type="DNA-binding region" description="OmpR/PhoB-type" evidence="9">
    <location>
        <begin position="132"/>
        <end position="232"/>
    </location>
</feature>
<evidence type="ECO:0000256" key="5">
    <source>
        <dbReference type="ARBA" id="ARBA00023015"/>
    </source>
</evidence>
<dbReference type="SMART" id="SM00862">
    <property type="entry name" value="Trans_reg_C"/>
    <property type="match status" value="1"/>
</dbReference>
<evidence type="ECO:0000259" key="11">
    <source>
        <dbReference type="PROSITE" id="PS51755"/>
    </source>
</evidence>
<dbReference type="AlphaFoldDB" id="A0A0C5VN24"/>
<keyword evidence="5" id="KW-0805">Transcription regulation</keyword>
<feature type="modified residue" description="4-aspartylphosphate" evidence="8">
    <location>
        <position position="55"/>
    </location>
</feature>
<evidence type="ECO:0000256" key="1">
    <source>
        <dbReference type="ARBA" id="ARBA00004496"/>
    </source>
</evidence>
<dbReference type="PANTHER" id="PTHR48111">
    <property type="entry name" value="REGULATOR OF RPOS"/>
    <property type="match status" value="1"/>
</dbReference>
<evidence type="ECO:0000256" key="4">
    <source>
        <dbReference type="ARBA" id="ARBA00023012"/>
    </source>
</evidence>
<dbReference type="InterPro" id="IPR016032">
    <property type="entry name" value="Sig_transdc_resp-reg_C-effctor"/>
</dbReference>
<dbReference type="OrthoDB" id="9802426at2"/>
<feature type="domain" description="OmpR/PhoB-type" evidence="11">
    <location>
        <begin position="132"/>
        <end position="232"/>
    </location>
</feature>
<gene>
    <name evidence="12" type="ORF">YC6258_04086</name>
</gene>
<dbReference type="Proteomes" id="UP000032266">
    <property type="component" value="Chromosome"/>
</dbReference>
<dbReference type="GO" id="GO:0000976">
    <property type="term" value="F:transcription cis-regulatory region binding"/>
    <property type="evidence" value="ECO:0007669"/>
    <property type="project" value="TreeGrafter"/>
</dbReference>
<name>A0A0C5VN24_9GAMM</name>
<dbReference type="GO" id="GO:0032993">
    <property type="term" value="C:protein-DNA complex"/>
    <property type="evidence" value="ECO:0007669"/>
    <property type="project" value="TreeGrafter"/>
</dbReference>
<evidence type="ECO:0000256" key="9">
    <source>
        <dbReference type="PROSITE-ProRule" id="PRU01091"/>
    </source>
</evidence>
<dbReference type="InterPro" id="IPR036388">
    <property type="entry name" value="WH-like_DNA-bd_sf"/>
</dbReference>
<dbReference type="Gene3D" id="1.10.10.10">
    <property type="entry name" value="Winged helix-like DNA-binding domain superfamily/Winged helix DNA-binding domain"/>
    <property type="match status" value="1"/>
</dbReference>
<dbReference type="STRING" id="1445510.YC6258_04086"/>
<keyword evidence="4" id="KW-0902">Two-component regulatory system</keyword>
<keyword evidence="3 8" id="KW-0597">Phosphoprotein</keyword>